<keyword evidence="9" id="KW-1185">Reference proteome</keyword>
<evidence type="ECO:0000256" key="3">
    <source>
        <dbReference type="ARBA" id="ARBA00022692"/>
    </source>
</evidence>
<feature type="transmembrane region" description="Helical" evidence="6">
    <location>
        <begin position="223"/>
        <end position="243"/>
    </location>
</feature>
<comment type="caution">
    <text evidence="8">The sequence shown here is derived from an EMBL/GenBank/DDBJ whole genome shotgun (WGS) entry which is preliminary data.</text>
</comment>
<feature type="domain" description="EamA" evidence="7">
    <location>
        <begin position="2"/>
        <end position="127"/>
    </location>
</feature>
<feature type="transmembrane region" description="Helical" evidence="6">
    <location>
        <begin position="29"/>
        <end position="47"/>
    </location>
</feature>
<evidence type="ECO:0000256" key="4">
    <source>
        <dbReference type="ARBA" id="ARBA00022989"/>
    </source>
</evidence>
<dbReference type="GO" id="GO:0016020">
    <property type="term" value="C:membrane"/>
    <property type="evidence" value="ECO:0007669"/>
    <property type="project" value="UniProtKB-SubCell"/>
</dbReference>
<feature type="domain" description="EamA" evidence="7">
    <location>
        <begin position="137"/>
        <end position="266"/>
    </location>
</feature>
<name>A0A6L6J1F8_9RHOB</name>
<feature type="transmembrane region" description="Helical" evidence="6">
    <location>
        <begin position="249"/>
        <end position="267"/>
    </location>
</feature>
<reference evidence="8 9" key="1">
    <citation type="submission" date="2019-11" db="EMBL/GenBank/DDBJ databases">
        <authorList>
            <person name="Dong K."/>
        </authorList>
    </citation>
    <scope>NUCLEOTIDE SEQUENCE [LARGE SCALE GENOMIC DNA]</scope>
    <source>
        <strain evidence="8 9">DK608</strain>
    </source>
</reference>
<dbReference type="Pfam" id="PF00892">
    <property type="entry name" value="EamA"/>
    <property type="match status" value="2"/>
</dbReference>
<feature type="transmembrane region" description="Helical" evidence="6">
    <location>
        <begin position="113"/>
        <end position="131"/>
    </location>
</feature>
<keyword evidence="4 6" id="KW-1133">Transmembrane helix</keyword>
<proteinExistence type="inferred from homology"/>
<dbReference type="PANTHER" id="PTHR22911">
    <property type="entry name" value="ACYL-MALONYL CONDENSING ENZYME-RELATED"/>
    <property type="match status" value="1"/>
</dbReference>
<evidence type="ECO:0000256" key="5">
    <source>
        <dbReference type="ARBA" id="ARBA00023136"/>
    </source>
</evidence>
<evidence type="ECO:0000256" key="6">
    <source>
        <dbReference type="SAM" id="Phobius"/>
    </source>
</evidence>
<evidence type="ECO:0000313" key="8">
    <source>
        <dbReference type="EMBL" id="MTH64517.1"/>
    </source>
</evidence>
<dbReference type="Gene3D" id="1.10.3730.20">
    <property type="match status" value="1"/>
</dbReference>
<dbReference type="Proteomes" id="UP000478740">
    <property type="component" value="Unassembled WGS sequence"/>
</dbReference>
<dbReference type="AlphaFoldDB" id="A0A6L6J1F8"/>
<gene>
    <name evidence="8" type="ORF">GL284_09555</name>
</gene>
<dbReference type="EMBL" id="WMII01000007">
    <property type="protein sequence ID" value="MTH64517.1"/>
    <property type="molecule type" value="Genomic_DNA"/>
</dbReference>
<feature type="transmembrane region" description="Helical" evidence="6">
    <location>
        <begin position="166"/>
        <end position="185"/>
    </location>
</feature>
<feature type="transmembrane region" description="Helical" evidence="6">
    <location>
        <begin position="59"/>
        <end position="76"/>
    </location>
</feature>
<organism evidence="8 9">
    <name type="scientific">Paracoccus shanxieyensis</name>
    <dbReference type="NCBI Taxonomy" id="2675752"/>
    <lineage>
        <taxon>Bacteria</taxon>
        <taxon>Pseudomonadati</taxon>
        <taxon>Pseudomonadota</taxon>
        <taxon>Alphaproteobacteria</taxon>
        <taxon>Rhodobacterales</taxon>
        <taxon>Paracoccaceae</taxon>
        <taxon>Paracoccus</taxon>
    </lineage>
</organism>
<keyword evidence="3 6" id="KW-0812">Transmembrane</keyword>
<accession>A0A6L6J1F8</accession>
<dbReference type="InterPro" id="IPR037185">
    <property type="entry name" value="EmrE-like"/>
</dbReference>
<protein>
    <submittedName>
        <fullName evidence="8">EamA family transporter</fullName>
    </submittedName>
</protein>
<keyword evidence="5 6" id="KW-0472">Membrane</keyword>
<feature type="transmembrane region" description="Helical" evidence="6">
    <location>
        <begin position="137"/>
        <end position="154"/>
    </location>
</feature>
<evidence type="ECO:0000256" key="2">
    <source>
        <dbReference type="ARBA" id="ARBA00009853"/>
    </source>
</evidence>
<dbReference type="InterPro" id="IPR000620">
    <property type="entry name" value="EamA_dom"/>
</dbReference>
<evidence type="ECO:0000256" key="1">
    <source>
        <dbReference type="ARBA" id="ARBA00004141"/>
    </source>
</evidence>
<feature type="transmembrane region" description="Helical" evidence="6">
    <location>
        <begin position="82"/>
        <end position="104"/>
    </location>
</feature>
<feature type="transmembrane region" description="Helical" evidence="6">
    <location>
        <begin position="191"/>
        <end position="211"/>
    </location>
</feature>
<comment type="subcellular location">
    <subcellularLocation>
        <location evidence="1">Membrane</location>
        <topology evidence="1">Multi-pass membrane protein</topology>
    </subcellularLocation>
</comment>
<sequence length="286" mass="30120">MLSAGLCFVAVNGTVRWLGQSLPAAEAAFLRFVFGLVFLVPVLLPALRRGFAPKVWRLFALRGALHVVAVILWFYAMARITVAEVTAIGFLNPIIVTVGAALLLGERLSWRRGLAIVVALGGALIVLRPGLRVLEAGHIAQLGAAVAFGSSYLVAKRLSDLAPPAVVVAIMSLTVCIGLAPIAALDWVAPSALQCAVLACTAAFATAAHYAMTRAFVAAPLTVTQPVVFLQLIWASLLGALVFAEPVDLWVLIGGGVMIGAICYITWREARLRRAVTPPPGLAREG</sequence>
<dbReference type="SUPFAM" id="SSF103481">
    <property type="entry name" value="Multidrug resistance efflux transporter EmrE"/>
    <property type="match status" value="2"/>
</dbReference>
<dbReference type="PANTHER" id="PTHR22911:SF6">
    <property type="entry name" value="SOLUTE CARRIER FAMILY 35 MEMBER G1"/>
    <property type="match status" value="1"/>
</dbReference>
<evidence type="ECO:0000259" key="7">
    <source>
        <dbReference type="Pfam" id="PF00892"/>
    </source>
</evidence>
<comment type="similarity">
    <text evidence="2">Belongs to the drug/metabolite transporter (DMT) superfamily. 10 TMS drug/metabolite exporter (DME) (TC 2.A.7.3) family.</text>
</comment>
<evidence type="ECO:0000313" key="9">
    <source>
        <dbReference type="Proteomes" id="UP000478740"/>
    </source>
</evidence>